<dbReference type="InterPro" id="IPR001647">
    <property type="entry name" value="HTH_TetR"/>
</dbReference>
<dbReference type="OrthoDB" id="9785164at2"/>
<dbReference type="Proteomes" id="UP000183995">
    <property type="component" value="Unassembled WGS sequence"/>
</dbReference>
<name>A0A1M5XPV6_9FIRM</name>
<evidence type="ECO:0000256" key="2">
    <source>
        <dbReference type="ARBA" id="ARBA00023125"/>
    </source>
</evidence>
<feature type="domain" description="HTH tetR-type" evidence="5">
    <location>
        <begin position="14"/>
        <end position="74"/>
    </location>
</feature>
<dbReference type="InterPro" id="IPR036271">
    <property type="entry name" value="Tet_transcr_reg_TetR-rel_C_sf"/>
</dbReference>
<evidence type="ECO:0000256" key="3">
    <source>
        <dbReference type="ARBA" id="ARBA00023163"/>
    </source>
</evidence>
<dbReference type="AlphaFoldDB" id="A0A1M5XPV6"/>
<evidence type="ECO:0000313" key="6">
    <source>
        <dbReference type="EMBL" id="SHI01875.1"/>
    </source>
</evidence>
<feature type="DNA-binding region" description="H-T-H motif" evidence="4">
    <location>
        <begin position="37"/>
        <end position="56"/>
    </location>
</feature>
<dbReference type="SUPFAM" id="SSF46689">
    <property type="entry name" value="Homeodomain-like"/>
    <property type="match status" value="1"/>
</dbReference>
<evidence type="ECO:0000313" key="7">
    <source>
        <dbReference type="Proteomes" id="UP000183995"/>
    </source>
</evidence>
<evidence type="ECO:0000259" key="5">
    <source>
        <dbReference type="PROSITE" id="PS50977"/>
    </source>
</evidence>
<keyword evidence="1" id="KW-0805">Transcription regulation</keyword>
<dbReference type="PANTHER" id="PTHR30055:SF234">
    <property type="entry name" value="HTH-TYPE TRANSCRIPTIONAL REGULATOR BETI"/>
    <property type="match status" value="1"/>
</dbReference>
<gene>
    <name evidence="6" type="ORF">SAMN02745823_01935</name>
</gene>
<dbReference type="SUPFAM" id="SSF48498">
    <property type="entry name" value="Tetracyclin repressor-like, C-terminal domain"/>
    <property type="match status" value="1"/>
</dbReference>
<dbReference type="STRING" id="1123282.SAMN02745823_01935"/>
<reference evidence="6 7" key="1">
    <citation type="submission" date="2016-11" db="EMBL/GenBank/DDBJ databases">
        <authorList>
            <person name="Jaros S."/>
            <person name="Januszkiewicz K."/>
            <person name="Wedrychowicz H."/>
        </authorList>
    </citation>
    <scope>NUCLEOTIDE SEQUENCE [LARGE SCALE GENOMIC DNA]</scope>
    <source>
        <strain evidence="6 7">DSM 10068</strain>
    </source>
</reference>
<keyword evidence="2 4" id="KW-0238">DNA-binding</keyword>
<dbReference type="PRINTS" id="PR00455">
    <property type="entry name" value="HTHTETR"/>
</dbReference>
<dbReference type="InterPro" id="IPR050109">
    <property type="entry name" value="HTH-type_TetR-like_transc_reg"/>
</dbReference>
<dbReference type="Gene3D" id="1.10.357.10">
    <property type="entry name" value="Tetracycline Repressor, domain 2"/>
    <property type="match status" value="1"/>
</dbReference>
<dbReference type="Gene3D" id="1.10.10.60">
    <property type="entry name" value="Homeodomain-like"/>
    <property type="match status" value="1"/>
</dbReference>
<dbReference type="PANTHER" id="PTHR30055">
    <property type="entry name" value="HTH-TYPE TRANSCRIPTIONAL REGULATOR RUTR"/>
    <property type="match status" value="1"/>
</dbReference>
<dbReference type="Pfam" id="PF00440">
    <property type="entry name" value="TetR_N"/>
    <property type="match status" value="1"/>
</dbReference>
<dbReference type="GO" id="GO:0000976">
    <property type="term" value="F:transcription cis-regulatory region binding"/>
    <property type="evidence" value="ECO:0007669"/>
    <property type="project" value="TreeGrafter"/>
</dbReference>
<keyword evidence="7" id="KW-1185">Reference proteome</keyword>
<evidence type="ECO:0000256" key="4">
    <source>
        <dbReference type="PROSITE-ProRule" id="PRU00335"/>
    </source>
</evidence>
<dbReference type="PROSITE" id="PS50977">
    <property type="entry name" value="HTH_TETR_2"/>
    <property type="match status" value="1"/>
</dbReference>
<organism evidence="6 7">
    <name type="scientific">Sporobacter termitidis DSM 10068</name>
    <dbReference type="NCBI Taxonomy" id="1123282"/>
    <lineage>
        <taxon>Bacteria</taxon>
        <taxon>Bacillati</taxon>
        <taxon>Bacillota</taxon>
        <taxon>Clostridia</taxon>
        <taxon>Eubacteriales</taxon>
        <taxon>Oscillospiraceae</taxon>
        <taxon>Sporobacter</taxon>
    </lineage>
</organism>
<dbReference type="EMBL" id="FQXV01000006">
    <property type="protein sequence ID" value="SHI01875.1"/>
    <property type="molecule type" value="Genomic_DNA"/>
</dbReference>
<protein>
    <submittedName>
        <fullName evidence="6">Transcriptional regulator, TetR family</fullName>
    </submittedName>
</protein>
<keyword evidence="3" id="KW-0804">Transcription</keyword>
<dbReference type="InterPro" id="IPR009057">
    <property type="entry name" value="Homeodomain-like_sf"/>
</dbReference>
<proteinExistence type="predicted"/>
<sequence length="199" mass="22192">MSPRNEEQNALIKDERREQILSAALKVFASKGFAATKISDIVAGGGMSHGLVYHYFKSKEEIFYELLKRAMTTSSESLLMVDKLPLPPVEKIRQTARYILKSIEDYEDTAYYFLIVVHASVMEAPDEIKGLMDISNTAVQTLAGFVREGQRTGELREGDPMGMAITFFAAIEGLAIYKLSMSNFKMPDPEILVGIIKKG</sequence>
<dbReference type="RefSeq" id="WP_073078234.1">
    <property type="nucleotide sequence ID" value="NZ_FQXV01000006.1"/>
</dbReference>
<evidence type="ECO:0000256" key="1">
    <source>
        <dbReference type="ARBA" id="ARBA00023015"/>
    </source>
</evidence>
<dbReference type="GO" id="GO:0003700">
    <property type="term" value="F:DNA-binding transcription factor activity"/>
    <property type="evidence" value="ECO:0007669"/>
    <property type="project" value="TreeGrafter"/>
</dbReference>
<accession>A0A1M5XPV6</accession>